<keyword evidence="2" id="KW-1185">Reference proteome</keyword>
<dbReference type="InParanoid" id="A0A0H2QWQ8"/>
<dbReference type="EMBL" id="KQ087109">
    <property type="protein sequence ID" value="KLO03739.1"/>
    <property type="molecule type" value="Genomic_DNA"/>
</dbReference>
<name>A0A0H2QWQ8_9AGAM</name>
<accession>A0A0H2QWQ8</accession>
<proteinExistence type="predicted"/>
<protein>
    <submittedName>
        <fullName evidence="1">Uncharacterized protein</fullName>
    </submittedName>
</protein>
<reference evidence="1 2" key="1">
    <citation type="submission" date="2015-04" db="EMBL/GenBank/DDBJ databases">
        <title>Complete genome sequence of Schizopora paradoxa KUC8140, a cosmopolitan wood degrader in East Asia.</title>
        <authorList>
            <consortium name="DOE Joint Genome Institute"/>
            <person name="Min B."/>
            <person name="Park H."/>
            <person name="Jang Y."/>
            <person name="Kim J.-J."/>
            <person name="Kim K.H."/>
            <person name="Pangilinan J."/>
            <person name="Lipzen A."/>
            <person name="Riley R."/>
            <person name="Grigoriev I.V."/>
            <person name="Spatafora J.W."/>
            <person name="Choi I.-G."/>
        </authorList>
    </citation>
    <scope>NUCLEOTIDE SEQUENCE [LARGE SCALE GENOMIC DNA]</scope>
    <source>
        <strain evidence="1 2">KUC8140</strain>
    </source>
</reference>
<sequence>MNADTIDFFAYLGKCRNLMTIRRLRKCLRFGGIIWRLAMLFLNLDNALDIYPSPDALNQPQVLVGRDELIDDGVSKEELELLIGVFEVAYPEKNKATTKFSYWPPHHIWSGSGFDMGAWTPDNEDWFVGRFKLYSEGGGRLLRVQEWINNIKGFKHSRTMMKELEDRARSFIVQ</sequence>
<dbReference type="AlphaFoldDB" id="A0A0H2QWQ8"/>
<gene>
    <name evidence="1" type="ORF">SCHPADRAFT_841315</name>
</gene>
<evidence type="ECO:0000313" key="1">
    <source>
        <dbReference type="EMBL" id="KLO03739.1"/>
    </source>
</evidence>
<dbReference type="Proteomes" id="UP000053477">
    <property type="component" value="Unassembled WGS sequence"/>
</dbReference>
<organism evidence="1 2">
    <name type="scientific">Schizopora paradoxa</name>
    <dbReference type="NCBI Taxonomy" id="27342"/>
    <lineage>
        <taxon>Eukaryota</taxon>
        <taxon>Fungi</taxon>
        <taxon>Dikarya</taxon>
        <taxon>Basidiomycota</taxon>
        <taxon>Agaricomycotina</taxon>
        <taxon>Agaricomycetes</taxon>
        <taxon>Hymenochaetales</taxon>
        <taxon>Schizoporaceae</taxon>
        <taxon>Schizopora</taxon>
    </lineage>
</organism>
<evidence type="ECO:0000313" key="2">
    <source>
        <dbReference type="Proteomes" id="UP000053477"/>
    </source>
</evidence>
<dbReference type="OrthoDB" id="3268696at2759"/>
<dbReference type="STRING" id="27342.A0A0H2QWQ8"/>